<dbReference type="AlphaFoldDB" id="A0AAD7UDY2"/>
<dbReference type="Pfam" id="PF00503">
    <property type="entry name" value="G-alpha"/>
    <property type="match status" value="1"/>
</dbReference>
<feature type="binding site" evidence="5">
    <location>
        <begin position="45"/>
        <end position="50"/>
    </location>
    <ligand>
        <name>GTP</name>
        <dbReference type="ChEBI" id="CHEBI:37565"/>
    </ligand>
</feature>
<dbReference type="Gene3D" id="3.40.50.300">
    <property type="entry name" value="P-loop containing nucleotide triphosphate hydrolases"/>
    <property type="match status" value="1"/>
</dbReference>
<reference evidence="7" key="1">
    <citation type="submission" date="2023-01" db="EMBL/GenBank/DDBJ databases">
        <title>Metagenome sequencing of chrysophaentin producing Chrysophaeum taylorii.</title>
        <authorList>
            <person name="Davison J."/>
            <person name="Bewley C."/>
        </authorList>
    </citation>
    <scope>NUCLEOTIDE SEQUENCE</scope>
    <source>
        <strain evidence="7">NIES-1699</strain>
    </source>
</reference>
<accession>A0AAD7UDY2</accession>
<dbReference type="EMBL" id="JAQMWT010000350">
    <property type="protein sequence ID" value="KAJ8603485.1"/>
    <property type="molecule type" value="Genomic_DNA"/>
</dbReference>
<dbReference type="GO" id="GO:0031683">
    <property type="term" value="F:G-protein beta/gamma-subunit complex binding"/>
    <property type="evidence" value="ECO:0007669"/>
    <property type="project" value="InterPro"/>
</dbReference>
<evidence type="ECO:0000256" key="4">
    <source>
        <dbReference type="ARBA" id="ARBA00023224"/>
    </source>
</evidence>
<dbReference type="GO" id="GO:0046872">
    <property type="term" value="F:metal ion binding"/>
    <property type="evidence" value="ECO:0007669"/>
    <property type="project" value="UniProtKB-KW"/>
</dbReference>
<evidence type="ECO:0000256" key="2">
    <source>
        <dbReference type="ARBA" id="ARBA00022741"/>
    </source>
</evidence>
<dbReference type="GO" id="GO:0001664">
    <property type="term" value="F:G protein-coupled receptor binding"/>
    <property type="evidence" value="ECO:0007669"/>
    <property type="project" value="TreeGrafter"/>
</dbReference>
<feature type="binding site" evidence="5">
    <location>
        <begin position="266"/>
        <end position="269"/>
    </location>
    <ligand>
        <name>GTP</name>
        <dbReference type="ChEBI" id="CHEBI:37565"/>
    </ligand>
</feature>
<evidence type="ECO:0000256" key="6">
    <source>
        <dbReference type="PIRSR" id="PIRSR601019-2"/>
    </source>
</evidence>
<evidence type="ECO:0000256" key="1">
    <source>
        <dbReference type="ARBA" id="ARBA00022723"/>
    </source>
</evidence>
<dbReference type="PRINTS" id="PR00318">
    <property type="entry name" value="GPROTEINA"/>
</dbReference>
<keyword evidence="8" id="KW-1185">Reference proteome</keyword>
<keyword evidence="3 5" id="KW-0342">GTP-binding</keyword>
<feature type="binding site" evidence="5">
    <location>
        <begin position="172"/>
        <end position="178"/>
    </location>
    <ligand>
        <name>GTP</name>
        <dbReference type="ChEBI" id="CHEBI:37565"/>
    </ligand>
</feature>
<dbReference type="InterPro" id="IPR001019">
    <property type="entry name" value="Gprotein_alpha_su"/>
</dbReference>
<evidence type="ECO:0000256" key="3">
    <source>
        <dbReference type="ARBA" id="ARBA00023134"/>
    </source>
</evidence>
<evidence type="ECO:0000256" key="5">
    <source>
        <dbReference type="PIRSR" id="PIRSR601019-1"/>
    </source>
</evidence>
<keyword evidence="6" id="KW-0460">Magnesium</keyword>
<dbReference type="Proteomes" id="UP001230188">
    <property type="component" value="Unassembled WGS sequence"/>
</dbReference>
<comment type="caution">
    <text evidence="7">The sequence shown here is derived from an EMBL/GenBank/DDBJ whole genome shotgun (WGS) entry which is preliminary data.</text>
</comment>
<feature type="binding site" evidence="6">
    <location>
        <position position="49"/>
    </location>
    <ligand>
        <name>Mg(2+)</name>
        <dbReference type="ChEBI" id="CHEBI:18420"/>
    </ligand>
</feature>
<dbReference type="SUPFAM" id="SSF52540">
    <property type="entry name" value="P-loop containing nucleoside triphosphate hydrolases"/>
    <property type="match status" value="1"/>
</dbReference>
<dbReference type="SMART" id="SM00275">
    <property type="entry name" value="G_alpha"/>
    <property type="match status" value="1"/>
</dbReference>
<sequence>MGACGSTSAETQDVMAAERQVRRSLEAAKADDAKKIKLLILGAGESGKSTLFKQMKVLYGAPFTPEEAEYMRDVINENILETMQELLSNVTNFLDVDVANKEWKEQALAATADEGLQGEFGGVIKGLWHDDAVQQMWDLRSRLQIVESVQYFFERLDDITVDDYLPTTQDILHARVRTHGIVTEKYAIQGKTFEMYDVGGQRNERRKWVNCFDNVTAVLFVVAISEYDQKMYEDETTNRMVDAIDLFDEVCVNRAFDKSSLILFLNKRDLFEQKIKKFSIKDQAAFRDYAGKPHSYEDGCAYFLRKFITLNRDPERQIYSHVTCATDTSNFKAVFLSCRDTILRNMVKESGFL</sequence>
<feature type="binding site" evidence="5">
    <location>
        <position position="325"/>
    </location>
    <ligand>
        <name>GTP</name>
        <dbReference type="ChEBI" id="CHEBI:37565"/>
    </ligand>
</feature>
<evidence type="ECO:0000313" key="8">
    <source>
        <dbReference type="Proteomes" id="UP001230188"/>
    </source>
</evidence>
<dbReference type="PANTHER" id="PTHR10218:SF302">
    <property type="entry name" value="GUANINE NUCLEOTIDE-BINDING PROTEIN ALPHA-5 SUBUNIT"/>
    <property type="match status" value="1"/>
</dbReference>
<evidence type="ECO:0000313" key="7">
    <source>
        <dbReference type="EMBL" id="KAJ8603485.1"/>
    </source>
</evidence>
<dbReference type="SUPFAM" id="SSF47895">
    <property type="entry name" value="Transducin (alpha subunit), insertion domain"/>
    <property type="match status" value="1"/>
</dbReference>
<dbReference type="GO" id="GO:0007188">
    <property type="term" value="P:adenylate cyclase-modulating G protein-coupled receptor signaling pathway"/>
    <property type="evidence" value="ECO:0007669"/>
    <property type="project" value="TreeGrafter"/>
</dbReference>
<organism evidence="7 8">
    <name type="scientific">Chrysophaeum taylorii</name>
    <dbReference type="NCBI Taxonomy" id="2483200"/>
    <lineage>
        <taxon>Eukaryota</taxon>
        <taxon>Sar</taxon>
        <taxon>Stramenopiles</taxon>
        <taxon>Ochrophyta</taxon>
        <taxon>Pelagophyceae</taxon>
        <taxon>Pelagomonadales</taxon>
        <taxon>Pelagomonadaceae</taxon>
        <taxon>Chrysophaeum</taxon>
    </lineage>
</organism>
<feature type="binding site" evidence="5">
    <location>
        <begin position="197"/>
        <end position="201"/>
    </location>
    <ligand>
        <name>GTP</name>
        <dbReference type="ChEBI" id="CHEBI:37565"/>
    </ligand>
</feature>
<keyword evidence="4" id="KW-0807">Transducer</keyword>
<dbReference type="PANTHER" id="PTHR10218">
    <property type="entry name" value="GTP-BINDING PROTEIN ALPHA SUBUNIT"/>
    <property type="match status" value="1"/>
</dbReference>
<dbReference type="GO" id="GO:0005525">
    <property type="term" value="F:GTP binding"/>
    <property type="evidence" value="ECO:0007669"/>
    <property type="project" value="UniProtKB-KW"/>
</dbReference>
<dbReference type="InterPro" id="IPR011025">
    <property type="entry name" value="GproteinA_insert"/>
</dbReference>
<dbReference type="GO" id="GO:0003924">
    <property type="term" value="F:GTPase activity"/>
    <property type="evidence" value="ECO:0007669"/>
    <property type="project" value="InterPro"/>
</dbReference>
<gene>
    <name evidence="7" type="ORF">CTAYLR_005137</name>
</gene>
<dbReference type="GO" id="GO:0005737">
    <property type="term" value="C:cytoplasm"/>
    <property type="evidence" value="ECO:0007669"/>
    <property type="project" value="TreeGrafter"/>
</dbReference>
<dbReference type="Gene3D" id="1.10.400.10">
    <property type="entry name" value="GI Alpha 1, domain 2-like"/>
    <property type="match status" value="1"/>
</dbReference>
<dbReference type="PROSITE" id="PS51882">
    <property type="entry name" value="G_ALPHA"/>
    <property type="match status" value="1"/>
</dbReference>
<dbReference type="CDD" id="cd00066">
    <property type="entry name" value="G-alpha"/>
    <property type="match status" value="1"/>
</dbReference>
<dbReference type="GO" id="GO:0005834">
    <property type="term" value="C:heterotrimeric G-protein complex"/>
    <property type="evidence" value="ECO:0007669"/>
    <property type="project" value="TreeGrafter"/>
</dbReference>
<feature type="binding site" evidence="6">
    <location>
        <position position="178"/>
    </location>
    <ligand>
        <name>Mg(2+)</name>
        <dbReference type="ChEBI" id="CHEBI:18420"/>
    </ligand>
</feature>
<dbReference type="InterPro" id="IPR027417">
    <property type="entry name" value="P-loop_NTPase"/>
</dbReference>
<keyword evidence="2 5" id="KW-0547">Nucleotide-binding</keyword>
<dbReference type="FunFam" id="3.40.50.300:FF:000051">
    <property type="entry name" value="Guanine nucleotide-binding protein subunit alpha"/>
    <property type="match status" value="1"/>
</dbReference>
<keyword evidence="1 6" id="KW-0479">Metal-binding</keyword>
<protein>
    <submittedName>
        <fullName evidence="7">Uncharacterized protein</fullName>
    </submittedName>
</protein>
<proteinExistence type="predicted"/>
<name>A0AAD7UDY2_9STRA</name>